<feature type="domain" description="Metallo-beta-lactamase" evidence="1">
    <location>
        <begin position="12"/>
        <end position="224"/>
    </location>
</feature>
<dbReference type="OrthoDB" id="2971563at2"/>
<accession>A0A3N0AG86</accession>
<dbReference type="Gene3D" id="3.60.15.10">
    <property type="entry name" value="Ribonuclease Z/Hydroxyacylglutathione hydrolase-like"/>
    <property type="match status" value="1"/>
</dbReference>
<keyword evidence="3" id="KW-1185">Reference proteome</keyword>
<dbReference type="Proteomes" id="UP000267368">
    <property type="component" value="Unassembled WGS sequence"/>
</dbReference>
<dbReference type="InterPro" id="IPR001279">
    <property type="entry name" value="Metallo-B-lactamas"/>
</dbReference>
<dbReference type="AlphaFoldDB" id="A0A3N0AG86"/>
<sequence>MLKLHILASGSRGNAAVVENAATGRGVLIDCGICKRDFFARCDEAGFDPAKLDAVLITHEHGDHTKGIGVTMRGLAKLGRRPAIYAAPATLQASKHLQDIEETCEIRALAPEALVSAAGMSIVAFATSHDAAASFGFRIEANGDAAGFMTDTGIVTDAAHAHLQDVRLLALESNHDPRMLSEGPYPYVVKRRIASDEGHLSNEQGAEELASLLSTRLEAVAAMHVSENNNEYDLAKQGFRAVTEREGHPARIACGYQGRLTTLS</sequence>
<comment type="caution">
    <text evidence="2">The sequence shown here is derived from an EMBL/GenBank/DDBJ whole genome shotgun (WGS) entry which is preliminary data.</text>
</comment>
<dbReference type="SUPFAM" id="SSF56281">
    <property type="entry name" value="Metallo-hydrolase/oxidoreductase"/>
    <property type="match status" value="1"/>
</dbReference>
<reference evidence="3" key="1">
    <citation type="submission" date="2018-05" db="EMBL/GenBank/DDBJ databases">
        <title>Genome Sequencing of selected type strains of the family Eggerthellaceae.</title>
        <authorList>
            <person name="Danylec N."/>
            <person name="Stoll D.A."/>
            <person name="Doetsch A."/>
            <person name="Huch M."/>
        </authorList>
    </citation>
    <scope>NUCLEOTIDE SEQUENCE [LARGE SCALE GENOMIC DNA]</scope>
    <source>
        <strain evidence="3">DSM 17537</strain>
    </source>
</reference>
<evidence type="ECO:0000313" key="2">
    <source>
        <dbReference type="EMBL" id="RNL20685.1"/>
    </source>
</evidence>
<dbReference type="InterPro" id="IPR052533">
    <property type="entry name" value="WalJ/YycJ-like"/>
</dbReference>
<organism evidence="2 3">
    <name type="scientific">Slackia faecicanis</name>
    <dbReference type="NCBI Taxonomy" id="255723"/>
    <lineage>
        <taxon>Bacteria</taxon>
        <taxon>Bacillati</taxon>
        <taxon>Actinomycetota</taxon>
        <taxon>Coriobacteriia</taxon>
        <taxon>Eggerthellales</taxon>
        <taxon>Eggerthellaceae</taxon>
        <taxon>Slackia</taxon>
    </lineage>
</organism>
<dbReference type="Pfam" id="PF12706">
    <property type="entry name" value="Lactamase_B_2"/>
    <property type="match status" value="1"/>
</dbReference>
<dbReference type="EMBL" id="QICB01000002">
    <property type="protein sequence ID" value="RNL20685.1"/>
    <property type="molecule type" value="Genomic_DNA"/>
</dbReference>
<dbReference type="PANTHER" id="PTHR47619:SF1">
    <property type="entry name" value="EXODEOXYRIBONUCLEASE WALJ"/>
    <property type="match status" value="1"/>
</dbReference>
<name>A0A3N0AG86_9ACTN</name>
<proteinExistence type="predicted"/>
<dbReference type="SMART" id="SM00849">
    <property type="entry name" value="Lactamase_B"/>
    <property type="match status" value="1"/>
</dbReference>
<keyword evidence="2" id="KW-0378">Hydrolase</keyword>
<dbReference type="PANTHER" id="PTHR47619">
    <property type="entry name" value="METALLO-HYDROLASE YYCJ-RELATED"/>
    <property type="match status" value="1"/>
</dbReference>
<protein>
    <submittedName>
        <fullName evidence="2">MBL fold metallo-hydrolase</fullName>
    </submittedName>
</protein>
<dbReference type="GO" id="GO:0016787">
    <property type="term" value="F:hydrolase activity"/>
    <property type="evidence" value="ECO:0007669"/>
    <property type="project" value="UniProtKB-KW"/>
</dbReference>
<evidence type="ECO:0000313" key="3">
    <source>
        <dbReference type="Proteomes" id="UP000267368"/>
    </source>
</evidence>
<evidence type="ECO:0000259" key="1">
    <source>
        <dbReference type="SMART" id="SM00849"/>
    </source>
</evidence>
<dbReference type="RefSeq" id="WP_123197786.1">
    <property type="nucleotide sequence ID" value="NZ_QICB01000002.1"/>
</dbReference>
<dbReference type="InterPro" id="IPR036866">
    <property type="entry name" value="RibonucZ/Hydroxyglut_hydro"/>
</dbReference>
<gene>
    <name evidence="2" type="ORF">DMP07_03635</name>
</gene>